<feature type="region of interest" description="Disordered" evidence="1">
    <location>
        <begin position="31"/>
        <end position="51"/>
    </location>
</feature>
<dbReference type="SUPFAM" id="SSF54695">
    <property type="entry name" value="POZ domain"/>
    <property type="match status" value="1"/>
</dbReference>
<protein>
    <recommendedName>
        <fullName evidence="2">BTB domain-containing protein</fullName>
    </recommendedName>
</protein>
<sequence>MAPSKNTLQARAQAQPRTSLLRFSFGDAAASPFQTLNPPSQASTPNAKRDLSLMKPGPDYGMLSDAKIRCREGEKVTEWPVHRLILCSRSPYFKGALTGGFVETETGIMDFQDEIHPLHMQIFLEFIYSGVLLNRKMQNATTLAHLYHLGEYFQTPELCTQVTKALVDNLEEACFSMNTSISPKEKAGLKAVRELLDAASIAYGTTFCPYPHRNAFIRTILRLWTERQLLHSMNATIYEEIEDPARNLKLGEFFRDLYRFQDKNLRKTFGEQEMYPPQNPPRT</sequence>
<dbReference type="Gene3D" id="3.30.710.10">
    <property type="entry name" value="Potassium Channel Kv1.1, Chain A"/>
    <property type="match status" value="1"/>
</dbReference>
<dbReference type="SMART" id="SM00225">
    <property type="entry name" value="BTB"/>
    <property type="match status" value="1"/>
</dbReference>
<evidence type="ECO:0000313" key="4">
    <source>
        <dbReference type="Proteomes" id="UP001201980"/>
    </source>
</evidence>
<gene>
    <name evidence="3" type="ORF">MKZ38_003322</name>
</gene>
<accession>A0AAD5RMZ0</accession>
<dbReference type="CDD" id="cd18186">
    <property type="entry name" value="BTB_POZ_ZBTB_KLHL-like"/>
    <property type="match status" value="1"/>
</dbReference>
<keyword evidence="4" id="KW-1185">Reference proteome</keyword>
<organism evidence="3 4">
    <name type="scientific">Zalerion maritima</name>
    <dbReference type="NCBI Taxonomy" id="339359"/>
    <lineage>
        <taxon>Eukaryota</taxon>
        <taxon>Fungi</taxon>
        <taxon>Dikarya</taxon>
        <taxon>Ascomycota</taxon>
        <taxon>Pezizomycotina</taxon>
        <taxon>Sordariomycetes</taxon>
        <taxon>Lulworthiomycetidae</taxon>
        <taxon>Lulworthiales</taxon>
        <taxon>Lulworthiaceae</taxon>
        <taxon>Zalerion</taxon>
    </lineage>
</organism>
<dbReference type="PROSITE" id="PS50097">
    <property type="entry name" value="BTB"/>
    <property type="match status" value="1"/>
</dbReference>
<comment type="caution">
    <text evidence="3">The sequence shown here is derived from an EMBL/GenBank/DDBJ whole genome shotgun (WGS) entry which is preliminary data.</text>
</comment>
<feature type="compositionally biased region" description="Polar residues" evidence="1">
    <location>
        <begin position="32"/>
        <end position="46"/>
    </location>
</feature>
<feature type="domain" description="BTB" evidence="2">
    <location>
        <begin position="64"/>
        <end position="136"/>
    </location>
</feature>
<proteinExistence type="predicted"/>
<evidence type="ECO:0000313" key="3">
    <source>
        <dbReference type="EMBL" id="KAJ2899272.1"/>
    </source>
</evidence>
<evidence type="ECO:0000256" key="1">
    <source>
        <dbReference type="SAM" id="MobiDB-lite"/>
    </source>
</evidence>
<evidence type="ECO:0000259" key="2">
    <source>
        <dbReference type="PROSITE" id="PS50097"/>
    </source>
</evidence>
<reference evidence="3" key="1">
    <citation type="submission" date="2022-07" db="EMBL/GenBank/DDBJ databases">
        <title>Draft genome sequence of Zalerion maritima ATCC 34329, a (micro)plastics degrading marine fungus.</title>
        <authorList>
            <person name="Paco A."/>
            <person name="Goncalves M.F.M."/>
            <person name="Rocha-Santos T.A.P."/>
            <person name="Alves A."/>
        </authorList>
    </citation>
    <scope>NUCLEOTIDE SEQUENCE</scope>
    <source>
        <strain evidence="3">ATCC 34329</strain>
    </source>
</reference>
<dbReference type="InterPro" id="IPR011333">
    <property type="entry name" value="SKP1/BTB/POZ_sf"/>
</dbReference>
<dbReference type="EMBL" id="JAKWBI020000202">
    <property type="protein sequence ID" value="KAJ2899272.1"/>
    <property type="molecule type" value="Genomic_DNA"/>
</dbReference>
<dbReference type="AlphaFoldDB" id="A0AAD5RMZ0"/>
<dbReference type="Proteomes" id="UP001201980">
    <property type="component" value="Unassembled WGS sequence"/>
</dbReference>
<dbReference type="PANTHER" id="PTHR24413">
    <property type="entry name" value="SPECKLE-TYPE POZ PROTEIN"/>
    <property type="match status" value="1"/>
</dbReference>
<name>A0AAD5RMZ0_9PEZI</name>
<dbReference type="InterPro" id="IPR000210">
    <property type="entry name" value="BTB/POZ_dom"/>
</dbReference>
<dbReference type="Pfam" id="PF00651">
    <property type="entry name" value="BTB"/>
    <property type="match status" value="1"/>
</dbReference>